<organism evidence="3 4">
    <name type="scientific">Leeia aquatica</name>
    <dbReference type="NCBI Taxonomy" id="2725557"/>
    <lineage>
        <taxon>Bacteria</taxon>
        <taxon>Pseudomonadati</taxon>
        <taxon>Pseudomonadota</taxon>
        <taxon>Betaproteobacteria</taxon>
        <taxon>Neisseriales</taxon>
        <taxon>Leeiaceae</taxon>
        <taxon>Leeia</taxon>
    </lineage>
</organism>
<evidence type="ECO:0000259" key="1">
    <source>
        <dbReference type="Pfam" id="PF13550"/>
    </source>
</evidence>
<protein>
    <recommendedName>
        <fullName evidence="5">Tip attachment protein J domain-containing protein</fullName>
    </recommendedName>
</protein>
<accession>A0A847SE28</accession>
<dbReference type="Pfam" id="PF23666">
    <property type="entry name" value="Rcc01698_C"/>
    <property type="match status" value="1"/>
</dbReference>
<proteinExistence type="predicted"/>
<dbReference type="Proteomes" id="UP000587991">
    <property type="component" value="Unassembled WGS sequence"/>
</dbReference>
<gene>
    <name evidence="3" type="ORF">HF682_03420</name>
</gene>
<evidence type="ECO:0008006" key="5">
    <source>
        <dbReference type="Google" id="ProtNLM"/>
    </source>
</evidence>
<evidence type="ECO:0000259" key="2">
    <source>
        <dbReference type="Pfam" id="PF23666"/>
    </source>
</evidence>
<dbReference type="Pfam" id="PF13550">
    <property type="entry name" value="Phage-tail_3"/>
    <property type="match status" value="1"/>
</dbReference>
<sequence length="1094" mass="117518">MGGMFGKRKTSTISTSEPRLGAIQVQQSSYGLVVPIVYGQTRVTGNLLWYGDFTAIPHVTRTESGGGGKGGGGGGKTVQEDTTYTYEAALVMGLGEGPINAVVSAWRGKERLRGSLFPGALHTENNLSVTVPATAPYQVSVPQAASWVAHLSATTSERVEGERRSYWSERTLSPGADFSISNGVYTFNAGLAGRAVKLSYQWRDAAYYLSALQQLGLALQSGVPGQAAWGHLLSRHPAQAIGYSQTAVLYGANYQLTNNAEVQNHSFEVVGGYAFGNGVVDANPADVMSDLLSNPRHGAGFPSGKLGNFSRYRDYCTANGLFISPAYHEQRQAHEHLQELAMLSNSALLWSEGQLKVLPYGDEVASGWGAQFLPDLTPVYALSDDDFLVSGADDPVRVQRKTPADAYNQVQVEFLNRSNDYNLEVAEAKDLANIEQFGLRPQEPVKLHAICQPAVARHVAQLLLQRALYVRNHYEFRLGWRHALLEPMDLVTLTDSGLGLQQTPVRVTSIEEDEDGGLTVRAEDFPRGVASSVRYPTQVVSGFGHDFNADPGKVLPPLFFEPGFTGQDQTLRVKLAVTGPGPMWGGCLVYASQDGATYKQVDRIVGGSRYGTLRAALAAAGNVLSVQLTGKGGQLLSGTEEDARLMHTACWVDGEYLGYQQATLDGVNQYTLGGLQRGSWGSTASNHAAGSPFVRLDATVGESEALSLDQVGKTLWFKLVSFNVYGGGLQDISQVPAYQYTVQGTALLSPMPDIRNLRTNFVAGLTQLYWDEVQDLRSVDYEIRLGPSWHQAKVLGRTPLPRFTAVGDGLYWIAAHYQAQGGVQVYSAQPGRLSITGAALVKNVVARFDEAASGWSGTCAGGAMVLGGAIQLDAADSLLALPDVLSNPDILWLGGVAGNGMYTLPASHTINIGRVAPCNVLISYSVRGQAIHENVLTTPDVFALNDWFGEVLGQQVDVVPQIALAQEDGVFGDWQQFVPGSYVAQSFKARVLISTRDPGISPILSGLTFLVDAPDRVDSGSVNVPIGGFSVLYERPFNGGNGSQPWPLPQITLLNAMPGDDLLLTAQTRSGFTVRVVNGSNDVARQINWISQGY</sequence>
<keyword evidence="4" id="KW-1185">Reference proteome</keyword>
<evidence type="ECO:0000313" key="3">
    <source>
        <dbReference type="EMBL" id="NLR74202.1"/>
    </source>
</evidence>
<dbReference type="AlphaFoldDB" id="A0A847SE28"/>
<dbReference type="EMBL" id="JABAIM010000001">
    <property type="protein sequence ID" value="NLR74202.1"/>
    <property type="molecule type" value="Genomic_DNA"/>
</dbReference>
<dbReference type="InterPro" id="IPR056490">
    <property type="entry name" value="Rcc01698_C"/>
</dbReference>
<feature type="domain" description="Tip attachment protein J" evidence="1">
    <location>
        <begin position="329"/>
        <end position="511"/>
    </location>
</feature>
<reference evidence="3 4" key="1">
    <citation type="submission" date="2020-04" db="EMBL/GenBank/DDBJ databases">
        <title>Draft genome of Leeia sp. IMCC25680.</title>
        <authorList>
            <person name="Song J."/>
            <person name="Cho J.-C."/>
        </authorList>
    </citation>
    <scope>NUCLEOTIDE SEQUENCE [LARGE SCALE GENOMIC DNA]</scope>
    <source>
        <strain evidence="3 4">IMCC25680</strain>
    </source>
</reference>
<name>A0A847SE28_9NEIS</name>
<feature type="domain" description="Rcc01698-like C-terminal" evidence="2">
    <location>
        <begin position="615"/>
        <end position="694"/>
    </location>
</feature>
<dbReference type="InterPro" id="IPR032876">
    <property type="entry name" value="J_dom"/>
</dbReference>
<dbReference type="RefSeq" id="WP_168875830.1">
    <property type="nucleotide sequence ID" value="NZ_JABAIM010000001.1"/>
</dbReference>
<evidence type="ECO:0000313" key="4">
    <source>
        <dbReference type="Proteomes" id="UP000587991"/>
    </source>
</evidence>
<comment type="caution">
    <text evidence="3">The sequence shown here is derived from an EMBL/GenBank/DDBJ whole genome shotgun (WGS) entry which is preliminary data.</text>
</comment>